<keyword evidence="1" id="KW-1133">Transmembrane helix</keyword>
<evidence type="ECO:0000256" key="1">
    <source>
        <dbReference type="SAM" id="Phobius"/>
    </source>
</evidence>
<evidence type="ECO:0000259" key="2">
    <source>
        <dbReference type="Pfam" id="PF12704"/>
    </source>
</evidence>
<keyword evidence="1" id="KW-0472">Membrane</keyword>
<dbReference type="InParanoid" id="Q01UT7"/>
<feature type="transmembrane region" description="Helical" evidence="1">
    <location>
        <begin position="327"/>
        <end position="358"/>
    </location>
</feature>
<protein>
    <recommendedName>
        <fullName evidence="2">MacB-like periplasmic core domain-containing protein</fullName>
    </recommendedName>
</protein>
<dbReference type="HOGENOM" id="CLU_632977_0_0_0"/>
<evidence type="ECO:0000313" key="3">
    <source>
        <dbReference type="EMBL" id="ABJ86583.1"/>
    </source>
</evidence>
<gene>
    <name evidence="3" type="ordered locus">Acid_5636</name>
</gene>
<dbReference type="Pfam" id="PF12704">
    <property type="entry name" value="MacB_PCD"/>
    <property type="match status" value="1"/>
</dbReference>
<sequence>MTQLHSAMLRAASLLVPGTQRTEWLAEWRAELGYVTHARTGFCLGAFRDAFWLRHNNDAPNAPGVFEVQSPVRCLLLLAALAAVSLYLGRDSFLPLPYPDAGRLAMISADRQYETQKPTVPLARYRLLAAFAGGRFTGVAFYCPTLVRVRTARLTSADLSVAISSPNLFQLLEIPIAVGARGSLVLSDAAWRKYFDADPEIVGRTLDVGGQQAVVAAVIPADSWRLPGRADAWLLEDQRHLDQLPAETAGFVLGRERGLAEQHGAFFLASERFEVSSLSKSRLLLLYLFPMSLSLIFLSVTTSLALGEYPANRETRLRRWIFFGVKIALILPIVICGVSLITVNLQAHGLIAASLLGFRWALIDQRRRCPVCLRLLSNPTRIGGPSQTFLEWYGTELICAQGHGLLYIPEIPSSCYSVQRWQYLDPSWSSLFL</sequence>
<feature type="domain" description="MacB-like periplasmic core" evidence="2">
    <location>
        <begin position="79"/>
        <end position="222"/>
    </location>
</feature>
<dbReference type="STRING" id="234267.Acid_5636"/>
<dbReference type="AlphaFoldDB" id="Q01UT7"/>
<name>Q01UT7_SOLUE</name>
<keyword evidence="1" id="KW-0812">Transmembrane</keyword>
<dbReference type="OrthoDB" id="110982at2"/>
<dbReference type="KEGG" id="sus:Acid_5636"/>
<proteinExistence type="predicted"/>
<dbReference type="eggNOG" id="ENOG50336BD">
    <property type="taxonomic scope" value="Bacteria"/>
</dbReference>
<organism evidence="3">
    <name type="scientific">Solibacter usitatus (strain Ellin6076)</name>
    <dbReference type="NCBI Taxonomy" id="234267"/>
    <lineage>
        <taxon>Bacteria</taxon>
        <taxon>Pseudomonadati</taxon>
        <taxon>Acidobacteriota</taxon>
        <taxon>Terriglobia</taxon>
        <taxon>Bryobacterales</taxon>
        <taxon>Solibacteraceae</taxon>
        <taxon>Candidatus Solibacter</taxon>
    </lineage>
</organism>
<dbReference type="InterPro" id="IPR025857">
    <property type="entry name" value="MacB_PCD"/>
</dbReference>
<dbReference type="EMBL" id="CP000473">
    <property type="protein sequence ID" value="ABJ86583.1"/>
    <property type="molecule type" value="Genomic_DNA"/>
</dbReference>
<feature type="transmembrane region" description="Helical" evidence="1">
    <location>
        <begin position="284"/>
        <end position="307"/>
    </location>
</feature>
<accession>Q01UT7</accession>
<reference evidence="3" key="1">
    <citation type="submission" date="2006-10" db="EMBL/GenBank/DDBJ databases">
        <title>Complete sequence of Solibacter usitatus Ellin6076.</title>
        <authorList>
            <consortium name="US DOE Joint Genome Institute"/>
            <person name="Copeland A."/>
            <person name="Lucas S."/>
            <person name="Lapidus A."/>
            <person name="Barry K."/>
            <person name="Detter J.C."/>
            <person name="Glavina del Rio T."/>
            <person name="Hammon N."/>
            <person name="Israni S."/>
            <person name="Dalin E."/>
            <person name="Tice H."/>
            <person name="Pitluck S."/>
            <person name="Thompson L.S."/>
            <person name="Brettin T."/>
            <person name="Bruce D."/>
            <person name="Han C."/>
            <person name="Tapia R."/>
            <person name="Gilna P."/>
            <person name="Schmutz J."/>
            <person name="Larimer F."/>
            <person name="Land M."/>
            <person name="Hauser L."/>
            <person name="Kyrpides N."/>
            <person name="Mikhailova N."/>
            <person name="Janssen P.H."/>
            <person name="Kuske C.R."/>
            <person name="Richardson P."/>
        </authorList>
    </citation>
    <scope>NUCLEOTIDE SEQUENCE</scope>
    <source>
        <strain evidence="3">Ellin6076</strain>
    </source>
</reference>